<dbReference type="GO" id="GO:0005524">
    <property type="term" value="F:ATP binding"/>
    <property type="evidence" value="ECO:0007669"/>
    <property type="project" value="UniProtKB-KW"/>
</dbReference>
<dbReference type="InterPro" id="IPR003018">
    <property type="entry name" value="GAF"/>
</dbReference>
<dbReference type="SMART" id="SM00086">
    <property type="entry name" value="PAC"/>
    <property type="match status" value="2"/>
</dbReference>
<dbReference type="SUPFAM" id="SSF55785">
    <property type="entry name" value="PYP-like sensor domain (PAS domain)"/>
    <property type="match status" value="2"/>
</dbReference>
<evidence type="ECO:0000256" key="5">
    <source>
        <dbReference type="ARBA" id="ARBA00022777"/>
    </source>
</evidence>
<evidence type="ECO:0000259" key="7">
    <source>
        <dbReference type="PROSITE" id="PS50109"/>
    </source>
</evidence>
<dbReference type="InterPro" id="IPR003661">
    <property type="entry name" value="HisK_dim/P_dom"/>
</dbReference>
<dbReference type="Pfam" id="PF02518">
    <property type="entry name" value="HATPase_c"/>
    <property type="match status" value="1"/>
</dbReference>
<dbReference type="CDD" id="cd17580">
    <property type="entry name" value="REC_2_DhkD-like"/>
    <property type="match status" value="1"/>
</dbReference>
<dbReference type="InterPro" id="IPR000014">
    <property type="entry name" value="PAS"/>
</dbReference>
<keyword evidence="4" id="KW-0808">Transferase</keyword>
<feature type="domain" description="PAC" evidence="9">
    <location>
        <begin position="81"/>
        <end position="138"/>
    </location>
</feature>
<dbReference type="InterPro" id="IPR013655">
    <property type="entry name" value="PAS_fold_3"/>
</dbReference>
<dbReference type="Pfam" id="PF08448">
    <property type="entry name" value="PAS_4"/>
    <property type="match status" value="1"/>
</dbReference>
<dbReference type="PROSITE" id="PS50113">
    <property type="entry name" value="PAC"/>
    <property type="match status" value="2"/>
</dbReference>
<dbReference type="SMART" id="SM00448">
    <property type="entry name" value="REC"/>
    <property type="match status" value="1"/>
</dbReference>
<reference evidence="10 11" key="1">
    <citation type="submission" date="2024-09" db="EMBL/GenBank/DDBJ databases">
        <authorList>
            <person name="Sun Q."/>
            <person name="Mori K."/>
        </authorList>
    </citation>
    <scope>NUCLEOTIDE SEQUENCE [LARGE SCALE GENOMIC DNA]</scope>
    <source>
        <strain evidence="10 11">KCTC 23076</strain>
    </source>
</reference>
<dbReference type="InterPro" id="IPR000700">
    <property type="entry name" value="PAS-assoc_C"/>
</dbReference>
<dbReference type="InterPro" id="IPR036097">
    <property type="entry name" value="HisK_dim/P_sf"/>
</dbReference>
<dbReference type="Gene3D" id="3.30.450.40">
    <property type="match status" value="1"/>
</dbReference>
<dbReference type="InterPro" id="IPR003594">
    <property type="entry name" value="HATPase_dom"/>
</dbReference>
<dbReference type="InterPro" id="IPR036890">
    <property type="entry name" value="HATPase_C_sf"/>
</dbReference>
<dbReference type="SUPFAM" id="SSF52172">
    <property type="entry name" value="CheY-like"/>
    <property type="match status" value="1"/>
</dbReference>
<evidence type="ECO:0000259" key="9">
    <source>
        <dbReference type="PROSITE" id="PS50113"/>
    </source>
</evidence>
<dbReference type="Gene3D" id="2.10.70.100">
    <property type="match status" value="1"/>
</dbReference>
<protein>
    <recommendedName>
        <fullName evidence="2">histidine kinase</fullName>
        <ecNumber evidence="2">2.7.13.3</ecNumber>
    </recommendedName>
</protein>
<comment type="catalytic activity">
    <reaction evidence="1">
        <text>ATP + protein L-histidine = ADP + protein N-phospho-L-histidine.</text>
        <dbReference type="EC" id="2.7.13.3"/>
    </reaction>
</comment>
<dbReference type="PROSITE" id="PS50110">
    <property type="entry name" value="RESPONSE_REGULATORY"/>
    <property type="match status" value="1"/>
</dbReference>
<evidence type="ECO:0000256" key="4">
    <source>
        <dbReference type="ARBA" id="ARBA00022679"/>
    </source>
</evidence>
<keyword evidence="10" id="KW-0067">ATP-binding</keyword>
<dbReference type="CDD" id="cd00130">
    <property type="entry name" value="PAS"/>
    <property type="match status" value="1"/>
</dbReference>
<evidence type="ECO:0000313" key="11">
    <source>
        <dbReference type="Proteomes" id="UP001589896"/>
    </source>
</evidence>
<dbReference type="EC" id="2.7.13.3" evidence="2"/>
<accession>A0ABV6RUR9</accession>
<evidence type="ECO:0000256" key="6">
    <source>
        <dbReference type="PROSITE-ProRule" id="PRU00169"/>
    </source>
</evidence>
<dbReference type="SUPFAM" id="SSF55781">
    <property type="entry name" value="GAF domain-like"/>
    <property type="match status" value="1"/>
</dbReference>
<dbReference type="CDD" id="cd00082">
    <property type="entry name" value="HisKA"/>
    <property type="match status" value="1"/>
</dbReference>
<dbReference type="Pfam" id="PF13185">
    <property type="entry name" value="GAF_2"/>
    <property type="match status" value="1"/>
</dbReference>
<dbReference type="EMBL" id="JBHLTG010000004">
    <property type="protein sequence ID" value="MFC0679648.1"/>
    <property type="molecule type" value="Genomic_DNA"/>
</dbReference>
<feature type="modified residue" description="4-aspartylphosphate" evidence="6">
    <location>
        <position position="750"/>
    </location>
</feature>
<evidence type="ECO:0000256" key="1">
    <source>
        <dbReference type="ARBA" id="ARBA00000085"/>
    </source>
</evidence>
<dbReference type="PROSITE" id="PS50109">
    <property type="entry name" value="HIS_KIN"/>
    <property type="match status" value="1"/>
</dbReference>
<dbReference type="SUPFAM" id="SSF55874">
    <property type="entry name" value="ATPase domain of HSP90 chaperone/DNA topoisomerase II/histidine kinase"/>
    <property type="match status" value="1"/>
</dbReference>
<dbReference type="SMART" id="SM00065">
    <property type="entry name" value="GAF"/>
    <property type="match status" value="1"/>
</dbReference>
<keyword evidence="5" id="KW-0418">Kinase</keyword>
<dbReference type="InterPro" id="IPR011006">
    <property type="entry name" value="CheY-like_superfamily"/>
</dbReference>
<dbReference type="InterPro" id="IPR035965">
    <property type="entry name" value="PAS-like_dom_sf"/>
</dbReference>
<dbReference type="PRINTS" id="PR00344">
    <property type="entry name" value="BCTRLSENSOR"/>
</dbReference>
<dbReference type="SMART" id="SM00388">
    <property type="entry name" value="HisKA"/>
    <property type="match status" value="1"/>
</dbReference>
<sequence length="826" mass="88389">MTINGSNPQPARRSVLDSLLFESSPDCVKLLDTEGNLLGFNRNGQCVMEIADFSAIEGKPWHSLWPDESRSLITQALETARHGQLARFNAACPTANGAPKWWDVTVTPVADGHGPVEAILVVSRDITDLQVSKEEQGEIASRLRFMMEAAQVGEWDLDLVTGAARTSPLHDRCYGYTDPVPEWTYERFLQHVHPEDRERIEALLSNALAEQRAWSFECRVVWPDASTHWISALGSIYRSEGGIPTRLIGTIQDVTARKRSQALADGQKRALEMAVAGAPLHAILDVLTRAAEDGTGNAIKGSVLLISADGRHLHHGAGPSLDPAYIEAIDGVEIGPAVGSCGTAAFLGTPVVAADIATDHRWENYRDLALAHGLRSCWSQPILSSKGHVLGTLAAYKGHRWEPDAEEREAFSLLLSTATLVLDRHRETEERVAAEQGLRQLATELTAADRRKMEFLATLAHELRNPLAPIRNGLEILQLAGEDPSTIGHVRDMMARQVSHMAHLIDDLLDVARITSDKLELRTERVRLRTVVTTAVDTSLPLIEAANHALGVELPATDVWLDVDATRIAQVLSNLLNNAAKYTPTGGRITLSATVEGNDAVLSVRDTGVGLAPDALSAVFDMFTQVKGDSGHSQGGLGIGLTLVRRLVEMHGGQVFAASAGLGQGSVFTIRLPAVVAVGQPQPAAAEPASGPNIAEGQGLRILVVDDNVDAASSLSTLLGITGHRVRIAHTGRQALEVAAAFAPELVFLDIGLPDTDGYAVAHLLRQLPAVDGTVIVALTGWGTQDDRRRSAEAGFDHHLTKPADIAAIMAIVAAVEAPASAGKAA</sequence>
<dbReference type="Gene3D" id="3.30.565.10">
    <property type="entry name" value="Histidine kinase-like ATPase, C-terminal domain"/>
    <property type="match status" value="1"/>
</dbReference>
<dbReference type="SUPFAM" id="SSF47384">
    <property type="entry name" value="Homodimeric domain of signal transducing histidine kinase"/>
    <property type="match status" value="1"/>
</dbReference>
<proteinExistence type="predicted"/>
<evidence type="ECO:0000259" key="8">
    <source>
        <dbReference type="PROSITE" id="PS50110"/>
    </source>
</evidence>
<dbReference type="InterPro" id="IPR004358">
    <property type="entry name" value="Sig_transdc_His_kin-like_C"/>
</dbReference>
<dbReference type="RefSeq" id="WP_386670616.1">
    <property type="nucleotide sequence ID" value="NZ_JBHLTG010000004.1"/>
</dbReference>
<gene>
    <name evidence="10" type="ORF">ACFFGH_17560</name>
</gene>
<evidence type="ECO:0000313" key="10">
    <source>
        <dbReference type="EMBL" id="MFC0679648.1"/>
    </source>
</evidence>
<feature type="domain" description="PAC" evidence="9">
    <location>
        <begin position="214"/>
        <end position="266"/>
    </location>
</feature>
<feature type="domain" description="Histidine kinase" evidence="7">
    <location>
        <begin position="458"/>
        <end position="676"/>
    </location>
</feature>
<dbReference type="Gene3D" id="3.40.50.2300">
    <property type="match status" value="1"/>
</dbReference>
<dbReference type="Proteomes" id="UP001589896">
    <property type="component" value="Unassembled WGS sequence"/>
</dbReference>
<dbReference type="PANTHER" id="PTHR43547">
    <property type="entry name" value="TWO-COMPONENT HISTIDINE KINASE"/>
    <property type="match status" value="1"/>
</dbReference>
<dbReference type="InterPro" id="IPR001789">
    <property type="entry name" value="Sig_transdc_resp-reg_receiver"/>
</dbReference>
<dbReference type="Gene3D" id="3.30.450.20">
    <property type="entry name" value="PAS domain"/>
    <property type="match status" value="2"/>
</dbReference>
<keyword evidence="11" id="KW-1185">Reference proteome</keyword>
<dbReference type="PANTHER" id="PTHR43547:SF2">
    <property type="entry name" value="HYBRID SIGNAL TRANSDUCTION HISTIDINE KINASE C"/>
    <property type="match status" value="1"/>
</dbReference>
<dbReference type="InterPro" id="IPR013656">
    <property type="entry name" value="PAS_4"/>
</dbReference>
<evidence type="ECO:0000256" key="2">
    <source>
        <dbReference type="ARBA" id="ARBA00012438"/>
    </source>
</evidence>
<name>A0ABV6RUR9_9GAMM</name>
<dbReference type="InterPro" id="IPR029016">
    <property type="entry name" value="GAF-like_dom_sf"/>
</dbReference>
<keyword evidence="10" id="KW-0547">Nucleotide-binding</keyword>
<organism evidence="10 11">
    <name type="scientific">Lysobacter korlensis</name>
    <dbReference type="NCBI Taxonomy" id="553636"/>
    <lineage>
        <taxon>Bacteria</taxon>
        <taxon>Pseudomonadati</taxon>
        <taxon>Pseudomonadota</taxon>
        <taxon>Gammaproteobacteria</taxon>
        <taxon>Lysobacterales</taxon>
        <taxon>Lysobacteraceae</taxon>
        <taxon>Lysobacter</taxon>
    </lineage>
</organism>
<dbReference type="SMART" id="SM00387">
    <property type="entry name" value="HATPase_c"/>
    <property type="match status" value="1"/>
</dbReference>
<dbReference type="Gene3D" id="1.10.287.130">
    <property type="match status" value="1"/>
</dbReference>
<dbReference type="NCBIfam" id="TIGR00229">
    <property type="entry name" value="sensory_box"/>
    <property type="match status" value="2"/>
</dbReference>
<dbReference type="Pfam" id="PF00072">
    <property type="entry name" value="Response_reg"/>
    <property type="match status" value="1"/>
</dbReference>
<dbReference type="InterPro" id="IPR005467">
    <property type="entry name" value="His_kinase_dom"/>
</dbReference>
<dbReference type="Pfam" id="PF00512">
    <property type="entry name" value="HisKA"/>
    <property type="match status" value="1"/>
</dbReference>
<comment type="caution">
    <text evidence="10">The sequence shown here is derived from an EMBL/GenBank/DDBJ whole genome shotgun (WGS) entry which is preliminary data.</text>
</comment>
<dbReference type="Pfam" id="PF08447">
    <property type="entry name" value="PAS_3"/>
    <property type="match status" value="1"/>
</dbReference>
<evidence type="ECO:0000256" key="3">
    <source>
        <dbReference type="ARBA" id="ARBA00022553"/>
    </source>
</evidence>
<feature type="domain" description="Response regulatory" evidence="8">
    <location>
        <begin position="701"/>
        <end position="817"/>
    </location>
</feature>
<keyword evidence="3 6" id="KW-0597">Phosphoprotein</keyword>
<dbReference type="InterPro" id="IPR001610">
    <property type="entry name" value="PAC"/>
</dbReference>